<dbReference type="GO" id="GO:0000155">
    <property type="term" value="F:phosphorelay sensor kinase activity"/>
    <property type="evidence" value="ECO:0007669"/>
    <property type="project" value="InterPro"/>
</dbReference>
<dbReference type="SMART" id="SM00028">
    <property type="entry name" value="TPR"/>
    <property type="match status" value="2"/>
</dbReference>
<reference evidence="3 4" key="1">
    <citation type="submission" date="2017-02" db="EMBL/GenBank/DDBJ databases">
        <authorList>
            <person name="Peterson S.W."/>
        </authorList>
    </citation>
    <scope>NUCLEOTIDE SEQUENCE [LARGE SCALE GENOMIC DNA]</scope>
    <source>
        <strain evidence="3 4">DSM 18108</strain>
    </source>
</reference>
<feature type="signal peptide" evidence="2">
    <location>
        <begin position="1"/>
        <end position="26"/>
    </location>
</feature>
<name>A0A1T5PAM0_9BACT</name>
<dbReference type="InterPro" id="IPR019734">
    <property type="entry name" value="TPR_rpt"/>
</dbReference>
<dbReference type="Gene3D" id="3.30.565.10">
    <property type="entry name" value="Histidine kinase-like ATPase, C-terminal domain"/>
    <property type="match status" value="1"/>
</dbReference>
<dbReference type="InterPro" id="IPR036890">
    <property type="entry name" value="HATPase_C_sf"/>
</dbReference>
<feature type="transmembrane region" description="Helical" evidence="1">
    <location>
        <begin position="369"/>
        <end position="395"/>
    </location>
</feature>
<evidence type="ECO:0000256" key="2">
    <source>
        <dbReference type="SAM" id="SignalP"/>
    </source>
</evidence>
<dbReference type="InterPro" id="IPR011990">
    <property type="entry name" value="TPR-like_helical_dom_sf"/>
</dbReference>
<dbReference type="SUPFAM" id="SSF55874">
    <property type="entry name" value="ATPase domain of HSP90 chaperone/DNA topoisomerase II/histidine kinase"/>
    <property type="match status" value="1"/>
</dbReference>
<dbReference type="Proteomes" id="UP000190166">
    <property type="component" value="Unassembled WGS sequence"/>
</dbReference>
<keyword evidence="4" id="KW-1185">Reference proteome</keyword>
<dbReference type="Pfam" id="PF13424">
    <property type="entry name" value="TPR_12"/>
    <property type="match status" value="1"/>
</dbReference>
<dbReference type="AlphaFoldDB" id="A0A1T5PAM0"/>
<organism evidence="3 4">
    <name type="scientific">Chitinophaga ginsengisegetis</name>
    <dbReference type="NCBI Taxonomy" id="393003"/>
    <lineage>
        <taxon>Bacteria</taxon>
        <taxon>Pseudomonadati</taxon>
        <taxon>Bacteroidota</taxon>
        <taxon>Chitinophagia</taxon>
        <taxon>Chitinophagales</taxon>
        <taxon>Chitinophagaceae</taxon>
        <taxon>Chitinophaga</taxon>
    </lineage>
</organism>
<evidence type="ECO:0000313" key="3">
    <source>
        <dbReference type="EMBL" id="SKD09774.1"/>
    </source>
</evidence>
<gene>
    <name evidence="3" type="ORF">SAMN05660461_5666</name>
</gene>
<sequence>MIKGYLKYLHGILLLMALTGSMTALAQTDNFRQLHEKLQQEKDSAKYVKLLNSLSFYHHRNNLDSCFWYATKALEIALRRQDEKGKSYAYTNFALFYTKKRNLKLAIIYNYRALEIDNALSDSANISIDLSNLALAYRAEGNLGKAQEYEQRSLQLGSKYPELGDYKVDLINYLEYYWNNPAKIDSVKWALRELHTISSKKPYSMEWYESRIYETLTSIKTKPFRQTEKQLKDLAADAYRRGLPDESLTAYVLMLRDVLPMGYDIDSIAYAEKIFLLAKEIGDDEVIMKMIPKLYKHYLPGKDWRRIALYGASIRQLAMFEQSEAGKLPVVDHISYFLKEQEMQELQIASQLQQHAIEQSNLQRTSHRILLIFLLALLILLLIFTAIYCFSYYAYRRHTRALAALNAGITEKNIRLQAGDDFKNRLLSLIAHDFRAPINDILHTARLWQRGTNNQRAMLNSIGRVELDSRRTLDNFDGILRWIKSQFSDFAYHPVPCDINEMIAEIIAGIEAEAGNQSLRITTSIPDATVVAADAEMLQFVHRTILRQLITLTGNNGTIDIQVQQHAGQTTFTATGSPIAVTPPLLRLLDLPQQEDKLILVTCKDFMNKMGGSLQVKSDKPDTFAFIYQL</sequence>
<keyword evidence="3" id="KW-0808">Transferase</keyword>
<dbReference type="Gene3D" id="1.10.287.130">
    <property type="match status" value="1"/>
</dbReference>
<keyword evidence="3" id="KW-0418">Kinase</keyword>
<dbReference type="STRING" id="393003.SAMN05660461_5666"/>
<keyword evidence="1" id="KW-1133">Transmembrane helix</keyword>
<feature type="chain" id="PRO_5012233876" evidence="2">
    <location>
        <begin position="27"/>
        <end position="630"/>
    </location>
</feature>
<dbReference type="SUPFAM" id="SSF48452">
    <property type="entry name" value="TPR-like"/>
    <property type="match status" value="1"/>
</dbReference>
<accession>A0A1T5PAM0</accession>
<protein>
    <submittedName>
        <fullName evidence="3">Signal transduction histidine kinase</fullName>
    </submittedName>
</protein>
<keyword evidence="2" id="KW-0732">Signal</keyword>
<evidence type="ECO:0000313" key="4">
    <source>
        <dbReference type="Proteomes" id="UP000190166"/>
    </source>
</evidence>
<proteinExistence type="predicted"/>
<dbReference type="Gene3D" id="1.25.40.10">
    <property type="entry name" value="Tetratricopeptide repeat domain"/>
    <property type="match status" value="1"/>
</dbReference>
<dbReference type="InterPro" id="IPR036097">
    <property type="entry name" value="HisK_dim/P_sf"/>
</dbReference>
<keyword evidence="1" id="KW-0472">Membrane</keyword>
<keyword evidence="1" id="KW-0812">Transmembrane</keyword>
<dbReference type="SUPFAM" id="SSF47384">
    <property type="entry name" value="Homodimeric domain of signal transducing histidine kinase"/>
    <property type="match status" value="1"/>
</dbReference>
<dbReference type="EMBL" id="FUZZ01000005">
    <property type="protein sequence ID" value="SKD09774.1"/>
    <property type="molecule type" value="Genomic_DNA"/>
</dbReference>
<evidence type="ECO:0000256" key="1">
    <source>
        <dbReference type="SAM" id="Phobius"/>
    </source>
</evidence>